<name>A0A1I0ADV2_9RHOB</name>
<feature type="signal peptide" evidence="1">
    <location>
        <begin position="1"/>
        <end position="20"/>
    </location>
</feature>
<keyword evidence="1" id="KW-0732">Signal</keyword>
<dbReference type="EMBL" id="FOHO01000002">
    <property type="protein sequence ID" value="SES92269.1"/>
    <property type="molecule type" value="Genomic_DNA"/>
</dbReference>
<dbReference type="AlphaFoldDB" id="A0A1I0ADV2"/>
<feature type="chain" id="PRO_5011709517" evidence="1">
    <location>
        <begin position="21"/>
        <end position="233"/>
    </location>
</feature>
<proteinExistence type="predicted"/>
<reference evidence="2 3" key="1">
    <citation type="submission" date="2016-10" db="EMBL/GenBank/DDBJ databases">
        <authorList>
            <person name="de Groot N.N."/>
        </authorList>
    </citation>
    <scope>NUCLEOTIDE SEQUENCE [LARGE SCALE GENOMIC DNA]</scope>
    <source>
        <strain evidence="2 3">DSM 17862</strain>
    </source>
</reference>
<protein>
    <submittedName>
        <fullName evidence="2">Uncharacterized protein</fullName>
    </submittedName>
</protein>
<organism evidence="2 3">
    <name type="scientific">Paracoccus homiensis</name>
    <dbReference type="NCBI Taxonomy" id="364199"/>
    <lineage>
        <taxon>Bacteria</taxon>
        <taxon>Pseudomonadati</taxon>
        <taxon>Pseudomonadota</taxon>
        <taxon>Alphaproteobacteria</taxon>
        <taxon>Rhodobacterales</taxon>
        <taxon>Paracoccaceae</taxon>
        <taxon>Paracoccus</taxon>
    </lineage>
</organism>
<evidence type="ECO:0000313" key="3">
    <source>
        <dbReference type="Proteomes" id="UP000199180"/>
    </source>
</evidence>
<accession>A0A1I0ADV2</accession>
<dbReference type="Proteomes" id="UP000199180">
    <property type="component" value="Unassembled WGS sequence"/>
</dbReference>
<evidence type="ECO:0000256" key="1">
    <source>
        <dbReference type="SAM" id="SignalP"/>
    </source>
</evidence>
<keyword evidence="3" id="KW-1185">Reference proteome</keyword>
<gene>
    <name evidence="2" type="ORF">SAMN04489858_102201</name>
</gene>
<sequence>MAFGLLAAAAALLIALPLSAGTFKPPQGCNLELTAQNRGCSVTQYYRCEIDPKGHQHSAIFTREGMTHLSLIDSETRWIESTDPNTGVRDLLVSDSPDHASFSTLMAEGRDDFDFWTVSNTGERLRHVGHDELTGKTVDIDGVQLEETRFELTTFDDAGEELIRRTGQQFVSRAMRRFYGGVESQSDWTGIRKNTDDSPVLFSFPGEKGFGDTTPQFDCDQLMTQLQLERAQL</sequence>
<dbReference type="STRING" id="364199.SAMN04489858_102201"/>
<dbReference type="RefSeq" id="WP_090732480.1">
    <property type="nucleotide sequence ID" value="NZ_FOHO01000002.1"/>
</dbReference>
<dbReference type="OrthoDB" id="7844595at2"/>
<evidence type="ECO:0000313" key="2">
    <source>
        <dbReference type="EMBL" id="SES92269.1"/>
    </source>
</evidence>